<keyword evidence="3" id="KW-1185">Reference proteome</keyword>
<evidence type="ECO:0000313" key="3">
    <source>
        <dbReference type="Proteomes" id="UP001174997"/>
    </source>
</evidence>
<name>A0AA40DE85_9PEZI</name>
<dbReference type="InterPro" id="IPR013083">
    <property type="entry name" value="Znf_RING/FYVE/PHD"/>
</dbReference>
<evidence type="ECO:0000256" key="1">
    <source>
        <dbReference type="SAM" id="MobiDB-lite"/>
    </source>
</evidence>
<dbReference type="AlphaFoldDB" id="A0AA40DE85"/>
<evidence type="ECO:0008006" key="4">
    <source>
        <dbReference type="Google" id="ProtNLM"/>
    </source>
</evidence>
<dbReference type="SUPFAM" id="SSF57850">
    <property type="entry name" value="RING/U-box"/>
    <property type="match status" value="1"/>
</dbReference>
<feature type="compositionally biased region" description="Low complexity" evidence="1">
    <location>
        <begin position="59"/>
        <end position="83"/>
    </location>
</feature>
<protein>
    <recommendedName>
        <fullName evidence="4">RING-type domain-containing protein</fullName>
    </recommendedName>
</protein>
<reference evidence="2" key="1">
    <citation type="submission" date="2023-06" db="EMBL/GenBank/DDBJ databases">
        <title>Genome-scale phylogeny and comparative genomics of the fungal order Sordariales.</title>
        <authorList>
            <consortium name="Lawrence Berkeley National Laboratory"/>
            <person name="Hensen N."/>
            <person name="Bonometti L."/>
            <person name="Westerberg I."/>
            <person name="Brannstrom I.O."/>
            <person name="Guillou S."/>
            <person name="Cros-Aarteil S."/>
            <person name="Calhoun S."/>
            <person name="Haridas S."/>
            <person name="Kuo A."/>
            <person name="Mondo S."/>
            <person name="Pangilinan J."/>
            <person name="Riley R."/>
            <person name="Labutti K."/>
            <person name="Andreopoulos B."/>
            <person name="Lipzen A."/>
            <person name="Chen C."/>
            <person name="Yanf M."/>
            <person name="Daum C."/>
            <person name="Ng V."/>
            <person name="Clum A."/>
            <person name="Steindorff A."/>
            <person name="Ohm R."/>
            <person name="Martin F."/>
            <person name="Silar P."/>
            <person name="Natvig D."/>
            <person name="Lalanne C."/>
            <person name="Gautier V."/>
            <person name="Ament-Velasquez S.L."/>
            <person name="Kruys A."/>
            <person name="Hutchinson M.I."/>
            <person name="Powell A.J."/>
            <person name="Barry K."/>
            <person name="Miller A.N."/>
            <person name="Grigoriev I.V."/>
            <person name="Debuchy R."/>
            <person name="Gladieux P."/>
            <person name="Thoren M.H."/>
            <person name="Johannesson H."/>
        </authorList>
    </citation>
    <scope>NUCLEOTIDE SEQUENCE</scope>
    <source>
        <strain evidence="2">CBS 307.81</strain>
    </source>
</reference>
<dbReference type="EMBL" id="JAULSY010000006">
    <property type="protein sequence ID" value="KAK0673435.1"/>
    <property type="molecule type" value="Genomic_DNA"/>
</dbReference>
<gene>
    <name evidence="2" type="ORF">QBC41DRAFT_125271</name>
</gene>
<feature type="region of interest" description="Disordered" evidence="1">
    <location>
        <begin position="44"/>
        <end position="88"/>
    </location>
</feature>
<dbReference type="Proteomes" id="UP001174997">
    <property type="component" value="Unassembled WGS sequence"/>
</dbReference>
<sequence length="141" mass="15738">MSETALEHFLEALFWEGELLLRREPEEVSLATLSQEEELLRDELLRLLQGRTPPQQANPSSDAESSSSSSSSSSSPSSPLTTTTEEEVCRVREDECVVCLNEMANTVILTECWHPFHCMCLLAPSFLPTPQFFSMGTHCSL</sequence>
<evidence type="ECO:0000313" key="2">
    <source>
        <dbReference type="EMBL" id="KAK0673435.1"/>
    </source>
</evidence>
<organism evidence="2 3">
    <name type="scientific">Cercophora samala</name>
    <dbReference type="NCBI Taxonomy" id="330535"/>
    <lineage>
        <taxon>Eukaryota</taxon>
        <taxon>Fungi</taxon>
        <taxon>Dikarya</taxon>
        <taxon>Ascomycota</taxon>
        <taxon>Pezizomycotina</taxon>
        <taxon>Sordariomycetes</taxon>
        <taxon>Sordariomycetidae</taxon>
        <taxon>Sordariales</taxon>
        <taxon>Lasiosphaeriaceae</taxon>
        <taxon>Cercophora</taxon>
    </lineage>
</organism>
<dbReference type="Gene3D" id="3.30.40.10">
    <property type="entry name" value="Zinc/RING finger domain, C3HC4 (zinc finger)"/>
    <property type="match status" value="1"/>
</dbReference>
<comment type="caution">
    <text evidence="2">The sequence shown here is derived from an EMBL/GenBank/DDBJ whole genome shotgun (WGS) entry which is preliminary data.</text>
</comment>
<proteinExistence type="predicted"/>
<accession>A0AA40DE85</accession>